<evidence type="ECO:0000256" key="6">
    <source>
        <dbReference type="SAM" id="MobiDB-lite"/>
    </source>
</evidence>
<evidence type="ECO:0000256" key="5">
    <source>
        <dbReference type="ARBA" id="ARBA00023228"/>
    </source>
</evidence>
<evidence type="ECO:0000256" key="3">
    <source>
        <dbReference type="ARBA" id="ARBA00022989"/>
    </source>
</evidence>
<keyword evidence="3 7" id="KW-1133">Transmembrane helix</keyword>
<dbReference type="EMBL" id="JANIIK010000034">
    <property type="protein sequence ID" value="KAJ3614119.1"/>
    <property type="molecule type" value="Genomic_DNA"/>
</dbReference>
<keyword evidence="5" id="KW-0458">Lysosome</keyword>
<feature type="region of interest" description="Disordered" evidence="6">
    <location>
        <begin position="207"/>
        <end position="238"/>
    </location>
</feature>
<comment type="subcellular location">
    <subcellularLocation>
        <location evidence="1">Lysosome membrane</location>
        <topology evidence="1">Multi-pass membrane protein</topology>
    </subcellularLocation>
</comment>
<name>A0A9Q0EVN9_9TELE</name>
<dbReference type="GO" id="GO:0005765">
    <property type="term" value="C:lysosomal membrane"/>
    <property type="evidence" value="ECO:0007669"/>
    <property type="project" value="UniProtKB-SubCell"/>
</dbReference>
<accession>A0A9Q0EVN9</accession>
<feature type="transmembrane region" description="Helical" evidence="7">
    <location>
        <begin position="26"/>
        <end position="43"/>
    </location>
</feature>
<sequence length="238" mass="26690">MCRAVPGRASLWQVLRYRHKRCSFQTALLWAGLRALLFSFYFLGPPALWVLYGLPVCLHFFTLGLMNLYCAQVYFKAKSKYTPALLRYCVVFLGVNLACSLLVRITAAPVKTLVLVRVSINDGLFVLFATSLAVCLRKVAKMSLTGLYLEAKGTSVCQVSLIGSAVVLLYASRACYNLLVLALADIDKMDSFDDNWYKVSDQRSSTLTPEEVNHHHRGAPPLPLKRYTTTTEELHPYP</sequence>
<proteinExistence type="predicted"/>
<keyword evidence="9" id="KW-1185">Reference proteome</keyword>
<evidence type="ECO:0000313" key="8">
    <source>
        <dbReference type="EMBL" id="KAJ3614119.1"/>
    </source>
</evidence>
<organism evidence="8 9">
    <name type="scientific">Muraenolepis orangiensis</name>
    <name type="common">Patagonian moray cod</name>
    <dbReference type="NCBI Taxonomy" id="630683"/>
    <lineage>
        <taxon>Eukaryota</taxon>
        <taxon>Metazoa</taxon>
        <taxon>Chordata</taxon>
        <taxon>Craniata</taxon>
        <taxon>Vertebrata</taxon>
        <taxon>Euteleostomi</taxon>
        <taxon>Actinopterygii</taxon>
        <taxon>Neopterygii</taxon>
        <taxon>Teleostei</taxon>
        <taxon>Neoteleostei</taxon>
        <taxon>Acanthomorphata</taxon>
        <taxon>Zeiogadaria</taxon>
        <taxon>Gadariae</taxon>
        <taxon>Gadiformes</taxon>
        <taxon>Muraenolepidoidei</taxon>
        <taxon>Muraenolepididae</taxon>
        <taxon>Muraenolepis</taxon>
    </lineage>
</organism>
<dbReference type="Proteomes" id="UP001148018">
    <property type="component" value="Unassembled WGS sequence"/>
</dbReference>
<evidence type="ECO:0000256" key="4">
    <source>
        <dbReference type="ARBA" id="ARBA00023136"/>
    </source>
</evidence>
<feature type="transmembrane region" description="Helical" evidence="7">
    <location>
        <begin position="85"/>
        <end position="107"/>
    </location>
</feature>
<evidence type="ECO:0000313" key="9">
    <source>
        <dbReference type="Proteomes" id="UP001148018"/>
    </source>
</evidence>
<evidence type="ECO:0000256" key="2">
    <source>
        <dbReference type="ARBA" id="ARBA00022692"/>
    </source>
</evidence>
<keyword evidence="4 7" id="KW-0472">Membrane</keyword>
<dbReference type="InterPro" id="IPR029723">
    <property type="entry name" value="GPR137"/>
</dbReference>
<dbReference type="AlphaFoldDB" id="A0A9Q0EVN9"/>
<dbReference type="PANTHER" id="PTHR15146">
    <property type="entry name" value="INTEGRAL MEMBRANE PROTEIN GPR137"/>
    <property type="match status" value="1"/>
</dbReference>
<dbReference type="GO" id="GO:0045779">
    <property type="term" value="P:negative regulation of bone resorption"/>
    <property type="evidence" value="ECO:0007669"/>
    <property type="project" value="TreeGrafter"/>
</dbReference>
<dbReference type="PANTHER" id="PTHR15146:SF6">
    <property type="entry name" value="G PROTEIN-COUPLED RECEPTOR 137BB"/>
    <property type="match status" value="1"/>
</dbReference>
<dbReference type="GO" id="GO:0045671">
    <property type="term" value="P:negative regulation of osteoclast differentiation"/>
    <property type="evidence" value="ECO:0007669"/>
    <property type="project" value="TreeGrafter"/>
</dbReference>
<comment type="caution">
    <text evidence="8">The sequence shown here is derived from an EMBL/GenBank/DDBJ whole genome shotgun (WGS) entry which is preliminary data.</text>
</comment>
<evidence type="ECO:0000256" key="7">
    <source>
        <dbReference type="SAM" id="Phobius"/>
    </source>
</evidence>
<evidence type="ECO:0000256" key="1">
    <source>
        <dbReference type="ARBA" id="ARBA00004155"/>
    </source>
</evidence>
<reference evidence="8" key="1">
    <citation type="submission" date="2022-07" db="EMBL/GenBank/DDBJ databases">
        <title>Chromosome-level genome of Muraenolepis orangiensis.</title>
        <authorList>
            <person name="Kim J."/>
        </authorList>
    </citation>
    <scope>NUCLEOTIDE SEQUENCE</scope>
    <source>
        <strain evidence="8">KU_S4_2022</strain>
        <tissue evidence="8">Muscle</tissue>
    </source>
</reference>
<dbReference type="GO" id="GO:0010506">
    <property type="term" value="P:regulation of autophagy"/>
    <property type="evidence" value="ECO:0007669"/>
    <property type="project" value="TreeGrafter"/>
</dbReference>
<feature type="transmembrane region" description="Helical" evidence="7">
    <location>
        <begin position="113"/>
        <end position="136"/>
    </location>
</feature>
<dbReference type="OrthoDB" id="192544at2759"/>
<keyword evidence="2 7" id="KW-0812">Transmembrane</keyword>
<gene>
    <name evidence="8" type="ORF">NHX12_017695</name>
</gene>
<dbReference type="GO" id="GO:1904263">
    <property type="term" value="P:positive regulation of TORC1 signaling"/>
    <property type="evidence" value="ECO:0007669"/>
    <property type="project" value="TreeGrafter"/>
</dbReference>
<protein>
    <submittedName>
        <fullName evidence="8">Uncharacterized protein</fullName>
    </submittedName>
</protein>
<feature type="transmembrane region" description="Helical" evidence="7">
    <location>
        <begin position="49"/>
        <end position="73"/>
    </location>
</feature>